<dbReference type="EMBL" id="MU394297">
    <property type="protein sequence ID" value="KAI6089105.1"/>
    <property type="molecule type" value="Genomic_DNA"/>
</dbReference>
<organism evidence="1 2">
    <name type="scientific">Hypoxylon rubiginosum</name>
    <dbReference type="NCBI Taxonomy" id="110542"/>
    <lineage>
        <taxon>Eukaryota</taxon>
        <taxon>Fungi</taxon>
        <taxon>Dikarya</taxon>
        <taxon>Ascomycota</taxon>
        <taxon>Pezizomycotina</taxon>
        <taxon>Sordariomycetes</taxon>
        <taxon>Xylariomycetidae</taxon>
        <taxon>Xylariales</taxon>
        <taxon>Hypoxylaceae</taxon>
        <taxon>Hypoxylon</taxon>
    </lineage>
</organism>
<reference evidence="1 2" key="1">
    <citation type="journal article" date="2022" name="New Phytol.">
        <title>Ecological generalism drives hyperdiversity of secondary metabolite gene clusters in xylarialean endophytes.</title>
        <authorList>
            <person name="Franco M.E.E."/>
            <person name="Wisecaver J.H."/>
            <person name="Arnold A.E."/>
            <person name="Ju Y.M."/>
            <person name="Slot J.C."/>
            <person name="Ahrendt S."/>
            <person name="Moore L.P."/>
            <person name="Eastman K.E."/>
            <person name="Scott K."/>
            <person name="Konkel Z."/>
            <person name="Mondo S.J."/>
            <person name="Kuo A."/>
            <person name="Hayes R.D."/>
            <person name="Haridas S."/>
            <person name="Andreopoulos B."/>
            <person name="Riley R."/>
            <person name="LaButti K."/>
            <person name="Pangilinan J."/>
            <person name="Lipzen A."/>
            <person name="Amirebrahimi M."/>
            <person name="Yan J."/>
            <person name="Adam C."/>
            <person name="Keymanesh K."/>
            <person name="Ng V."/>
            <person name="Louie K."/>
            <person name="Northen T."/>
            <person name="Drula E."/>
            <person name="Henrissat B."/>
            <person name="Hsieh H.M."/>
            <person name="Youens-Clark K."/>
            <person name="Lutzoni F."/>
            <person name="Miadlikowska J."/>
            <person name="Eastwood D.C."/>
            <person name="Hamelin R.C."/>
            <person name="Grigoriev I.V."/>
            <person name="U'Ren J.M."/>
        </authorList>
    </citation>
    <scope>NUCLEOTIDE SEQUENCE [LARGE SCALE GENOMIC DNA]</scope>
    <source>
        <strain evidence="1 2">ER1909</strain>
    </source>
</reference>
<name>A0ACC0D9A7_9PEZI</name>
<keyword evidence="2" id="KW-1185">Reference proteome</keyword>
<protein>
    <submittedName>
        <fullName evidence="1">Uncharacterized protein</fullName>
    </submittedName>
</protein>
<comment type="caution">
    <text evidence="1">The sequence shown here is derived from an EMBL/GenBank/DDBJ whole genome shotgun (WGS) entry which is preliminary data.</text>
</comment>
<gene>
    <name evidence="1" type="ORF">F4821DRAFT_257253</name>
</gene>
<evidence type="ECO:0000313" key="1">
    <source>
        <dbReference type="EMBL" id="KAI6089105.1"/>
    </source>
</evidence>
<accession>A0ACC0D9A7</accession>
<proteinExistence type="predicted"/>
<sequence length="117" mass="12792">MSTLTTIDALARWARLKKYRIEVTYGVYVFSPMEKVFFWSIFCFLFTVISLAAIVYTQRNVLLLIRYASVFIRGDGSSASGAVSNFIPKGEAAYSVARSGVTSLAETMGGAANSQVP</sequence>
<dbReference type="Proteomes" id="UP001497680">
    <property type="component" value="Unassembled WGS sequence"/>
</dbReference>
<evidence type="ECO:0000313" key="2">
    <source>
        <dbReference type="Proteomes" id="UP001497680"/>
    </source>
</evidence>